<keyword evidence="3 9" id="KW-0812">Transmembrane</keyword>
<dbReference type="SFLD" id="SFLDF00027">
    <property type="entry name" value="p-type_atpase"/>
    <property type="match status" value="1"/>
</dbReference>
<comment type="subcellular location">
    <subcellularLocation>
        <location evidence="9">Cell membrane</location>
    </subcellularLocation>
    <subcellularLocation>
        <location evidence="1">Membrane</location>
    </subcellularLocation>
</comment>
<evidence type="ECO:0000313" key="12">
    <source>
        <dbReference type="Proteomes" id="UP000249396"/>
    </source>
</evidence>
<comment type="caution">
    <text evidence="11">The sequence shown here is derived from an EMBL/GenBank/DDBJ whole genome shotgun (WGS) entry which is preliminary data.</text>
</comment>
<dbReference type="Pfam" id="PF00122">
    <property type="entry name" value="E1-E2_ATPase"/>
    <property type="match status" value="1"/>
</dbReference>
<dbReference type="Proteomes" id="UP000249396">
    <property type="component" value="Unassembled WGS sequence"/>
</dbReference>
<dbReference type="InterPro" id="IPR036412">
    <property type="entry name" value="HAD-like_sf"/>
</dbReference>
<feature type="domain" description="P-type ATPase A" evidence="10">
    <location>
        <begin position="193"/>
        <end position="290"/>
    </location>
</feature>
<dbReference type="SFLD" id="SFLDS00003">
    <property type="entry name" value="Haloacid_Dehalogenase"/>
    <property type="match status" value="1"/>
</dbReference>
<reference evidence="11 12" key="1">
    <citation type="journal article" date="2018" name="Aquat. Microb. Ecol.">
        <title>Gammaproteobacterial methanotrophs dominate.</title>
        <authorList>
            <person name="Rissanen A.J."/>
            <person name="Saarenheimo J."/>
            <person name="Tiirola M."/>
            <person name="Peura S."/>
            <person name="Aalto S.L."/>
            <person name="Karvinen A."/>
            <person name="Nykanen H."/>
        </authorList>
    </citation>
    <scope>NUCLEOTIDE SEQUENCE [LARGE SCALE GENOMIC DNA]</scope>
    <source>
        <strain evidence="11">AMbin10</strain>
    </source>
</reference>
<dbReference type="SFLD" id="SFLDG00002">
    <property type="entry name" value="C1.7:_P-type_atpase_like"/>
    <property type="match status" value="1"/>
</dbReference>
<keyword evidence="9" id="KW-0547">Nucleotide-binding</keyword>
<dbReference type="InterPro" id="IPR018303">
    <property type="entry name" value="ATPase_P-typ_P_site"/>
</dbReference>
<dbReference type="GO" id="GO:0005886">
    <property type="term" value="C:plasma membrane"/>
    <property type="evidence" value="ECO:0007669"/>
    <property type="project" value="UniProtKB-SubCell"/>
</dbReference>
<comment type="caution">
    <text evidence="9">Lacks conserved residue(s) required for the propagation of feature annotation.</text>
</comment>
<evidence type="ECO:0000256" key="5">
    <source>
        <dbReference type="ARBA" id="ARBA00022989"/>
    </source>
</evidence>
<dbReference type="InterPro" id="IPR059000">
    <property type="entry name" value="ATPase_P-type_domA"/>
</dbReference>
<evidence type="ECO:0000256" key="2">
    <source>
        <dbReference type="ARBA" id="ARBA00006024"/>
    </source>
</evidence>
<name>A0A2W4R2S2_9GAMM</name>
<dbReference type="InterPro" id="IPR051014">
    <property type="entry name" value="Cation_Transport_ATPase_IB"/>
</dbReference>
<accession>A0A2W4R2S2</accession>
<dbReference type="AlphaFoldDB" id="A0A2W4R2S2"/>
<evidence type="ECO:0000256" key="1">
    <source>
        <dbReference type="ARBA" id="ARBA00004370"/>
    </source>
</evidence>
<dbReference type="InterPro" id="IPR023299">
    <property type="entry name" value="ATPase_P-typ_cyto_dom_N"/>
</dbReference>
<dbReference type="GO" id="GO:0046872">
    <property type="term" value="F:metal ion binding"/>
    <property type="evidence" value="ECO:0007669"/>
    <property type="project" value="UniProtKB-KW"/>
</dbReference>
<dbReference type="Gene3D" id="3.40.1110.10">
    <property type="entry name" value="Calcium-transporting ATPase, cytoplasmic domain N"/>
    <property type="match status" value="1"/>
</dbReference>
<dbReference type="Gene3D" id="2.70.150.10">
    <property type="entry name" value="Calcium-transporting ATPase, cytoplasmic transduction domain A"/>
    <property type="match status" value="1"/>
</dbReference>
<dbReference type="SUPFAM" id="SSF81653">
    <property type="entry name" value="Calcium ATPase, transduction domain A"/>
    <property type="match status" value="1"/>
</dbReference>
<dbReference type="PANTHER" id="PTHR48085:SF5">
    <property type="entry name" value="CADMIUM_ZINC-TRANSPORTING ATPASE HMA4-RELATED"/>
    <property type="match status" value="1"/>
</dbReference>
<dbReference type="PROSITE" id="PS01229">
    <property type="entry name" value="COF_2"/>
    <property type="match status" value="1"/>
</dbReference>
<dbReference type="GO" id="GO:0016463">
    <property type="term" value="F:P-type zinc transporter activity"/>
    <property type="evidence" value="ECO:0007669"/>
    <property type="project" value="UniProtKB-EC"/>
</dbReference>
<organism evidence="11 12">
    <name type="scientific">Candidatus Methylumidiphilus alinenensis</name>
    <dbReference type="NCBI Taxonomy" id="2202197"/>
    <lineage>
        <taxon>Bacteria</taxon>
        <taxon>Pseudomonadati</taxon>
        <taxon>Pseudomonadota</taxon>
        <taxon>Gammaproteobacteria</taxon>
        <taxon>Methylococcales</taxon>
        <taxon>Candidatus Methylumidiphilus</taxon>
    </lineage>
</organism>
<evidence type="ECO:0000256" key="6">
    <source>
        <dbReference type="ARBA" id="ARBA00023136"/>
    </source>
</evidence>
<dbReference type="GO" id="GO:0005524">
    <property type="term" value="F:ATP binding"/>
    <property type="evidence" value="ECO:0007669"/>
    <property type="project" value="UniProtKB-UniRule"/>
</dbReference>
<dbReference type="InterPro" id="IPR023214">
    <property type="entry name" value="HAD_sf"/>
</dbReference>
<keyword evidence="9" id="KW-0067">ATP-binding</keyword>
<dbReference type="Gene3D" id="3.40.50.1000">
    <property type="entry name" value="HAD superfamily/HAD-like"/>
    <property type="match status" value="1"/>
</dbReference>
<dbReference type="InterPro" id="IPR044492">
    <property type="entry name" value="P_typ_ATPase_HD_dom"/>
</dbReference>
<gene>
    <name evidence="11" type="ORF">DM484_13115</name>
</gene>
<dbReference type="SUPFAM" id="SSF56784">
    <property type="entry name" value="HAD-like"/>
    <property type="match status" value="1"/>
</dbReference>
<evidence type="ECO:0000259" key="10">
    <source>
        <dbReference type="Pfam" id="PF00122"/>
    </source>
</evidence>
<evidence type="ECO:0000256" key="9">
    <source>
        <dbReference type="RuleBase" id="RU362081"/>
    </source>
</evidence>
<keyword evidence="9" id="KW-1003">Cell membrane</keyword>
<keyword evidence="6 9" id="KW-0472">Membrane</keyword>
<dbReference type="Pfam" id="PF00702">
    <property type="entry name" value="Hydrolase"/>
    <property type="match status" value="1"/>
</dbReference>
<evidence type="ECO:0000256" key="3">
    <source>
        <dbReference type="ARBA" id="ARBA00022692"/>
    </source>
</evidence>
<dbReference type="EC" id="7.2.2.12" evidence="7"/>
<dbReference type="PROSITE" id="PS00154">
    <property type="entry name" value="ATPASE_E1_E2"/>
    <property type="match status" value="1"/>
</dbReference>
<sequence length="709" mass="77583">MLVEIALLTGAGYWYQQRQQKNNLAQLLTHDELPTRQASSMSMRPFSVRQLLNDIKGAMEANGRQQLQVDIDPRILESIEKERLKANRRMGLAIVAALLALLGGIYPVFSIFGALGVLYLSRRMFVRTWKDFKVKHYLSANLVGLAMTMGMLASGQLVLAAFAGVMGSFFAKIIDKVEGGAQRQLINTFVEHPQQVWVLTDGVEIQLDFNAVQVDDVVVVNAGEVIPVDGTIQSGEASIDQHILTGESRPVEAATGDKVFASTLLLSGRINIRVTTAGKTTFAAKIGQLLNYTQSYKDTLITRGRKISDRFIPFTVGLSAVTLPLLGLNSATAVLWSGTGAAMGILGPVSALVYSQILAHHGILIKDGRALESLRQVNTIIFDKTGTLTLEQPTVATIHSFGEHSADTVLTYAAAAEYRQSHPIAKAILDKASEQRLELPESDEASYQVGYGIKVMVNGQVIRVGSSRFLQQQDICLPENIESIQRQAETNSHSLIYVSIDRHLAGILEMQPTIRPEAASVIRYLKQRGFKLAIISGDYEEPTRRMAETLGIENYFSETLPQHKAGLVKQLREEGDFVCFIGDGINDAIALKSAQLSISLKGASTAAIDTAEIIFMDGTLQHLELLFRFMDEFEDTMEKNFITSIVPGILSIGGIYFLHFGVAAAMGLTYLGCFTGLGHSLLPLVKYQEAICPPVPDKPSYFNTPDASR</sequence>
<feature type="transmembrane region" description="Helical" evidence="9">
    <location>
        <begin position="140"/>
        <end position="166"/>
    </location>
</feature>
<keyword evidence="4" id="KW-1278">Translocase</keyword>
<evidence type="ECO:0000256" key="7">
    <source>
        <dbReference type="ARBA" id="ARBA00039097"/>
    </source>
</evidence>
<evidence type="ECO:0000256" key="8">
    <source>
        <dbReference type="ARBA" id="ARBA00047308"/>
    </source>
</evidence>
<dbReference type="GO" id="GO:0016887">
    <property type="term" value="F:ATP hydrolysis activity"/>
    <property type="evidence" value="ECO:0007669"/>
    <property type="project" value="InterPro"/>
</dbReference>
<evidence type="ECO:0000256" key="4">
    <source>
        <dbReference type="ARBA" id="ARBA00022967"/>
    </source>
</evidence>
<proteinExistence type="inferred from homology"/>
<dbReference type="InterPro" id="IPR027256">
    <property type="entry name" value="P-typ_ATPase_IB"/>
</dbReference>
<dbReference type="EMBL" id="QJPH01000321">
    <property type="protein sequence ID" value="PZN78312.1"/>
    <property type="molecule type" value="Genomic_DNA"/>
</dbReference>
<evidence type="ECO:0000313" key="11">
    <source>
        <dbReference type="EMBL" id="PZN78312.1"/>
    </source>
</evidence>
<dbReference type="InterPro" id="IPR001757">
    <property type="entry name" value="P_typ_ATPase"/>
</dbReference>
<protein>
    <recommendedName>
        <fullName evidence="7">P-type Zn(2+) transporter</fullName>
        <ecNumber evidence="7">7.2.2.12</ecNumber>
    </recommendedName>
</protein>
<feature type="transmembrane region" description="Helical" evidence="9">
    <location>
        <begin position="664"/>
        <end position="685"/>
    </location>
</feature>
<dbReference type="InterPro" id="IPR008250">
    <property type="entry name" value="ATPase_P-typ_transduc_dom_A_sf"/>
</dbReference>
<keyword evidence="5 9" id="KW-1133">Transmembrane helix</keyword>
<comment type="similarity">
    <text evidence="2 9">Belongs to the cation transport ATPase (P-type) (TC 3.A.3) family. Type IB subfamily.</text>
</comment>
<feature type="transmembrane region" description="Helical" evidence="9">
    <location>
        <begin position="91"/>
        <end position="120"/>
    </location>
</feature>
<dbReference type="NCBIfam" id="TIGR01494">
    <property type="entry name" value="ATPase_P-type"/>
    <property type="match status" value="1"/>
</dbReference>
<comment type="catalytic activity">
    <reaction evidence="8">
        <text>Zn(2+)(in) + ATP + H2O = Zn(2+)(out) + ADP + phosphate + H(+)</text>
        <dbReference type="Rhea" id="RHEA:20621"/>
        <dbReference type="ChEBI" id="CHEBI:15377"/>
        <dbReference type="ChEBI" id="CHEBI:15378"/>
        <dbReference type="ChEBI" id="CHEBI:29105"/>
        <dbReference type="ChEBI" id="CHEBI:30616"/>
        <dbReference type="ChEBI" id="CHEBI:43474"/>
        <dbReference type="ChEBI" id="CHEBI:456216"/>
        <dbReference type="EC" id="7.2.2.12"/>
    </reaction>
</comment>
<dbReference type="PANTHER" id="PTHR48085">
    <property type="entry name" value="CADMIUM/ZINC-TRANSPORTING ATPASE HMA2-RELATED"/>
    <property type="match status" value="1"/>
</dbReference>
<dbReference type="NCBIfam" id="TIGR01525">
    <property type="entry name" value="ATPase-IB_hvy"/>
    <property type="match status" value="1"/>
</dbReference>
<keyword evidence="9" id="KW-0479">Metal-binding</keyword>
<dbReference type="PRINTS" id="PR00119">
    <property type="entry name" value="CATATPASE"/>
</dbReference>